<feature type="transmembrane region" description="Helical" evidence="9">
    <location>
        <begin position="123"/>
        <end position="142"/>
    </location>
</feature>
<dbReference type="EMBL" id="EQ962658">
    <property type="protein sequence ID" value="EED14397.1"/>
    <property type="molecule type" value="Genomic_DNA"/>
</dbReference>
<dbReference type="PhylomeDB" id="B8MPF8"/>
<feature type="transmembrane region" description="Helical" evidence="9">
    <location>
        <begin position="425"/>
        <end position="446"/>
    </location>
</feature>
<dbReference type="SUPFAM" id="SSF103473">
    <property type="entry name" value="MFS general substrate transporter"/>
    <property type="match status" value="1"/>
</dbReference>
<keyword evidence="12" id="KW-1185">Reference proteome</keyword>
<dbReference type="InterPro" id="IPR050360">
    <property type="entry name" value="MFS_Sugar_Transporters"/>
</dbReference>
<dbReference type="InterPro" id="IPR005828">
    <property type="entry name" value="MFS_sugar_transport-like"/>
</dbReference>
<evidence type="ECO:0000256" key="2">
    <source>
        <dbReference type="ARBA" id="ARBA00010992"/>
    </source>
</evidence>
<name>B8MPF8_TALSN</name>
<keyword evidence="11" id="KW-0762">Sugar transport</keyword>
<evidence type="ECO:0000313" key="11">
    <source>
        <dbReference type="EMBL" id="EED14397.1"/>
    </source>
</evidence>
<keyword evidence="7" id="KW-0462">Maltose metabolism</keyword>
<feature type="domain" description="Major facilitator superfamily (MFS) profile" evidence="10">
    <location>
        <begin position="74"/>
        <end position="516"/>
    </location>
</feature>
<evidence type="ECO:0000256" key="4">
    <source>
        <dbReference type="ARBA" id="ARBA00022692"/>
    </source>
</evidence>
<dbReference type="Gene3D" id="1.20.1250.20">
    <property type="entry name" value="MFS general substrate transporter like domains"/>
    <property type="match status" value="1"/>
</dbReference>
<dbReference type="PANTHER" id="PTHR48022">
    <property type="entry name" value="PLASTIDIC GLUCOSE TRANSPORTER 4"/>
    <property type="match status" value="1"/>
</dbReference>
<accession>B8MPF8</accession>
<keyword evidence="3 8" id="KW-0813">Transport</keyword>
<dbReference type="PRINTS" id="PR00171">
    <property type="entry name" value="SUGRTRNSPORT"/>
</dbReference>
<dbReference type="PROSITE" id="PS50850">
    <property type="entry name" value="MFS"/>
    <property type="match status" value="1"/>
</dbReference>
<dbReference type="InterPro" id="IPR003663">
    <property type="entry name" value="Sugar/inositol_transpt"/>
</dbReference>
<comment type="subcellular location">
    <subcellularLocation>
        <location evidence="1">Membrane</location>
        <topology evidence="1">Multi-pass membrane protein</topology>
    </subcellularLocation>
</comment>
<sequence length="559" mass="62042">MALSISTSCGLGYTQEKVMDPEKLATPKSGTTVNKSSELPAKRDFIDQARHATVDEHEMTLGQAFKRYPKAIFWSIFLSTAVIMEGYDSDLIYSFFGLPSFVERYGNLQSDGTHSVSAPWQNALGQGIMIGQFFGLFVTGWFTDLYGFKKTIGGACVAISGFIFVLFFAPNIGTLLVGEILLGLPLGVFLTLTTVYATEISPLALRPYLTTYVNICWSIGKFLASAALKGYVNDPTSWSYRVPFAVQWMWPPIIMIAALFAPESPWWLVRQDRPEDARRSLERLSTNASAEDLDNMLAAMVLTNQHEKAIEDGTSYWDCFKGSNLRRTEIACMAQTMQPLVGFSLVLYSTYFFQLNGISASDAFSLSLGQNGVALVAGVAIWFLFSSVGRRTIYLWGLAGCVIVEFTIGGLGVPEPRKATSWSTGSLIIVFYAIYSLSIGPMSYILGFEVSSTRLRSKTAVLGRNAYHLGSVFNNTLTTYMINSSAWNWRGKTAFFWGGFSLLLWIWVFFRLPEVKDRSFAELDILFESGVPARDFKNTSVEAFVEENHLQPTATVNSL</sequence>
<dbReference type="AlphaFoldDB" id="B8MPF8"/>
<evidence type="ECO:0000256" key="6">
    <source>
        <dbReference type="ARBA" id="ARBA00023136"/>
    </source>
</evidence>
<feature type="transmembrane region" description="Helical" evidence="9">
    <location>
        <begin position="71"/>
        <end position="87"/>
    </location>
</feature>
<organism evidence="11 12">
    <name type="scientific">Talaromyces stipitatus (strain ATCC 10500 / CBS 375.48 / QM 6759 / NRRL 1006)</name>
    <name type="common">Penicillium stipitatum</name>
    <dbReference type="NCBI Taxonomy" id="441959"/>
    <lineage>
        <taxon>Eukaryota</taxon>
        <taxon>Fungi</taxon>
        <taxon>Dikarya</taxon>
        <taxon>Ascomycota</taxon>
        <taxon>Pezizomycotina</taxon>
        <taxon>Eurotiomycetes</taxon>
        <taxon>Eurotiomycetidae</taxon>
        <taxon>Eurotiales</taxon>
        <taxon>Trichocomaceae</taxon>
        <taxon>Talaromyces</taxon>
        <taxon>Talaromyces sect. Talaromyces</taxon>
    </lineage>
</organism>
<feature type="transmembrane region" description="Helical" evidence="9">
    <location>
        <begin position="248"/>
        <end position="269"/>
    </location>
</feature>
<keyword evidence="4 9" id="KW-0812">Transmembrane</keyword>
<dbReference type="Pfam" id="PF00083">
    <property type="entry name" value="Sugar_tr"/>
    <property type="match status" value="1"/>
</dbReference>
<dbReference type="InterPro" id="IPR005829">
    <property type="entry name" value="Sugar_transporter_CS"/>
</dbReference>
<dbReference type="GeneID" id="8100465"/>
<dbReference type="OMA" id="RTDDWAW"/>
<feature type="transmembrane region" description="Helical" evidence="9">
    <location>
        <begin position="175"/>
        <end position="197"/>
    </location>
</feature>
<dbReference type="OrthoDB" id="6612291at2759"/>
<proteinExistence type="inferred from homology"/>
<keyword evidence="5 9" id="KW-1133">Transmembrane helix</keyword>
<dbReference type="InParanoid" id="B8MPF8"/>
<dbReference type="GO" id="GO:0000023">
    <property type="term" value="P:maltose metabolic process"/>
    <property type="evidence" value="ECO:0007669"/>
    <property type="project" value="UniProtKB-KW"/>
</dbReference>
<dbReference type="eggNOG" id="KOG0254">
    <property type="taxonomic scope" value="Eukaryota"/>
</dbReference>
<dbReference type="PANTHER" id="PTHR48022:SF5">
    <property type="entry name" value="ALPHA-GLUCOSIDES PERMEASE MPH2-RELATED"/>
    <property type="match status" value="1"/>
</dbReference>
<dbReference type="RefSeq" id="XP_002486635.1">
    <property type="nucleotide sequence ID" value="XM_002486590.1"/>
</dbReference>
<evidence type="ECO:0000256" key="8">
    <source>
        <dbReference type="RuleBase" id="RU003346"/>
    </source>
</evidence>
<protein>
    <submittedName>
        <fullName evidence="11">Sugar transporter, putative</fullName>
    </submittedName>
</protein>
<dbReference type="FunFam" id="1.20.1250.20:FF:000078">
    <property type="entry name" value="MFS maltose transporter, putative"/>
    <property type="match status" value="1"/>
</dbReference>
<feature type="transmembrane region" description="Helical" evidence="9">
    <location>
        <begin position="209"/>
        <end position="228"/>
    </location>
</feature>
<dbReference type="GO" id="GO:0005351">
    <property type="term" value="F:carbohydrate:proton symporter activity"/>
    <property type="evidence" value="ECO:0007669"/>
    <property type="project" value="TreeGrafter"/>
</dbReference>
<evidence type="ECO:0000256" key="9">
    <source>
        <dbReference type="SAM" id="Phobius"/>
    </source>
</evidence>
<feature type="transmembrane region" description="Helical" evidence="9">
    <location>
        <begin position="330"/>
        <end position="351"/>
    </location>
</feature>
<dbReference type="GO" id="GO:0016020">
    <property type="term" value="C:membrane"/>
    <property type="evidence" value="ECO:0007669"/>
    <property type="project" value="UniProtKB-SubCell"/>
</dbReference>
<comment type="similarity">
    <text evidence="2 8">Belongs to the major facilitator superfamily. Sugar transporter (TC 2.A.1.1) family.</text>
</comment>
<keyword evidence="6 9" id="KW-0472">Membrane</keyword>
<feature type="transmembrane region" description="Helical" evidence="9">
    <location>
        <begin position="466"/>
        <end position="482"/>
    </location>
</feature>
<evidence type="ECO:0000256" key="5">
    <source>
        <dbReference type="ARBA" id="ARBA00022989"/>
    </source>
</evidence>
<dbReference type="Proteomes" id="UP000001745">
    <property type="component" value="Unassembled WGS sequence"/>
</dbReference>
<dbReference type="HOGENOM" id="CLU_001265_11_5_1"/>
<evidence type="ECO:0000256" key="7">
    <source>
        <dbReference type="ARBA" id="ARBA00026248"/>
    </source>
</evidence>
<dbReference type="InterPro" id="IPR020846">
    <property type="entry name" value="MFS_dom"/>
</dbReference>
<feature type="transmembrane region" description="Helical" evidence="9">
    <location>
        <begin position="151"/>
        <end position="169"/>
    </location>
</feature>
<evidence type="ECO:0000256" key="1">
    <source>
        <dbReference type="ARBA" id="ARBA00004141"/>
    </source>
</evidence>
<feature type="transmembrane region" description="Helical" evidence="9">
    <location>
        <begin position="392"/>
        <end position="413"/>
    </location>
</feature>
<feature type="transmembrane region" description="Helical" evidence="9">
    <location>
        <begin position="494"/>
        <end position="510"/>
    </location>
</feature>
<dbReference type="PROSITE" id="PS00217">
    <property type="entry name" value="SUGAR_TRANSPORT_2"/>
    <property type="match status" value="1"/>
</dbReference>
<dbReference type="NCBIfam" id="TIGR00879">
    <property type="entry name" value="SP"/>
    <property type="match status" value="1"/>
</dbReference>
<feature type="transmembrane region" description="Helical" evidence="9">
    <location>
        <begin position="363"/>
        <end position="385"/>
    </location>
</feature>
<gene>
    <name evidence="11" type="ORF">TSTA_106060</name>
</gene>
<evidence type="ECO:0000256" key="3">
    <source>
        <dbReference type="ARBA" id="ARBA00022448"/>
    </source>
</evidence>
<evidence type="ECO:0000313" key="12">
    <source>
        <dbReference type="Proteomes" id="UP000001745"/>
    </source>
</evidence>
<dbReference type="InterPro" id="IPR036259">
    <property type="entry name" value="MFS_trans_sf"/>
</dbReference>
<reference evidence="12" key="1">
    <citation type="journal article" date="2015" name="Genome Announc.">
        <title>Genome sequence of the AIDS-associated pathogen Penicillium marneffei (ATCC18224) and its near taxonomic relative Talaromyces stipitatus (ATCC10500).</title>
        <authorList>
            <person name="Nierman W.C."/>
            <person name="Fedorova-Abrams N.D."/>
            <person name="Andrianopoulos A."/>
        </authorList>
    </citation>
    <scope>NUCLEOTIDE SEQUENCE [LARGE SCALE GENOMIC DNA]</scope>
    <source>
        <strain evidence="12">ATCC 10500 / CBS 375.48 / QM 6759 / NRRL 1006</strain>
    </source>
</reference>
<dbReference type="VEuPathDB" id="FungiDB:TSTA_106060"/>
<evidence type="ECO:0000259" key="10">
    <source>
        <dbReference type="PROSITE" id="PS50850"/>
    </source>
</evidence>